<evidence type="ECO:0000313" key="3">
    <source>
        <dbReference type="Proteomes" id="UP000887563"/>
    </source>
</evidence>
<feature type="transmembrane region" description="Helical" evidence="2">
    <location>
        <begin position="250"/>
        <end position="272"/>
    </location>
</feature>
<accession>A0A914LYA9</accession>
<dbReference type="Gene3D" id="1.20.58.760">
    <property type="entry name" value="Peptidase M41"/>
    <property type="match status" value="1"/>
</dbReference>
<feature type="region of interest" description="Disordered" evidence="1">
    <location>
        <begin position="61"/>
        <end position="111"/>
    </location>
</feature>
<reference evidence="4" key="1">
    <citation type="submission" date="2022-11" db="UniProtKB">
        <authorList>
            <consortium name="WormBaseParasite"/>
        </authorList>
    </citation>
    <scope>IDENTIFICATION</scope>
</reference>
<keyword evidence="2" id="KW-1133">Transmembrane helix</keyword>
<proteinExistence type="predicted"/>
<dbReference type="GO" id="GO:0004222">
    <property type="term" value="F:metalloendopeptidase activity"/>
    <property type="evidence" value="ECO:0007669"/>
    <property type="project" value="InterPro"/>
</dbReference>
<organism evidence="3 4">
    <name type="scientific">Meloidogyne incognita</name>
    <name type="common">Southern root-knot nematode worm</name>
    <name type="synonym">Oxyuris incognita</name>
    <dbReference type="NCBI Taxonomy" id="6306"/>
    <lineage>
        <taxon>Eukaryota</taxon>
        <taxon>Metazoa</taxon>
        <taxon>Ecdysozoa</taxon>
        <taxon>Nematoda</taxon>
        <taxon>Chromadorea</taxon>
        <taxon>Rhabditida</taxon>
        <taxon>Tylenchina</taxon>
        <taxon>Tylenchomorpha</taxon>
        <taxon>Tylenchoidea</taxon>
        <taxon>Meloidogynidae</taxon>
        <taxon>Meloidogyninae</taxon>
        <taxon>Meloidogyne</taxon>
        <taxon>Meloidogyne incognita group</taxon>
    </lineage>
</organism>
<sequence>MEAILFWIVGLVVFVIVIILTVLGILLWNKKKSRSVKFEEEKIESKEDKVKYDRQINVQQLDEEEMKKEEDVKGDEEELENNEEMKKEEEEELENNEEIKKEEEEDMKVKDDEEEVLLDEKAQNRYQIGGTFHDQNKNEPNFNFDSFQFDVKFTEAEKLAATKENVFKNELLLECYGEKSQMSGPLCPGEKNRLALHESGHCYVAFLLGFDVTKITIKEEENLLGHTLLNFGTKQIWINTERENLMMTILGGYVSEMFFWVSLLHCLVVIWYD</sequence>
<feature type="transmembrane region" description="Helical" evidence="2">
    <location>
        <begin position="6"/>
        <end position="28"/>
    </location>
</feature>
<name>A0A914LYA9_MELIC</name>
<protein>
    <submittedName>
        <fullName evidence="4">Uncharacterized protein</fullName>
    </submittedName>
</protein>
<evidence type="ECO:0000313" key="4">
    <source>
        <dbReference type="WBParaSite" id="Minc3s01039g20091"/>
    </source>
</evidence>
<dbReference type="GO" id="GO:0004176">
    <property type="term" value="F:ATP-dependent peptidase activity"/>
    <property type="evidence" value="ECO:0007669"/>
    <property type="project" value="InterPro"/>
</dbReference>
<keyword evidence="2" id="KW-0472">Membrane</keyword>
<dbReference type="InterPro" id="IPR037219">
    <property type="entry name" value="Peptidase_M41-like"/>
</dbReference>
<feature type="compositionally biased region" description="Basic and acidic residues" evidence="1">
    <location>
        <begin position="97"/>
        <end position="111"/>
    </location>
</feature>
<evidence type="ECO:0000256" key="2">
    <source>
        <dbReference type="SAM" id="Phobius"/>
    </source>
</evidence>
<dbReference type="Proteomes" id="UP000887563">
    <property type="component" value="Unplaced"/>
</dbReference>
<dbReference type="AlphaFoldDB" id="A0A914LYA9"/>
<dbReference type="GO" id="GO:0006508">
    <property type="term" value="P:proteolysis"/>
    <property type="evidence" value="ECO:0007669"/>
    <property type="project" value="InterPro"/>
</dbReference>
<keyword evidence="3" id="KW-1185">Reference proteome</keyword>
<evidence type="ECO:0000256" key="1">
    <source>
        <dbReference type="SAM" id="MobiDB-lite"/>
    </source>
</evidence>
<keyword evidence="2" id="KW-0812">Transmembrane</keyword>
<dbReference type="SUPFAM" id="SSF140990">
    <property type="entry name" value="FtsH protease domain-like"/>
    <property type="match status" value="1"/>
</dbReference>
<feature type="compositionally biased region" description="Acidic residues" evidence="1">
    <location>
        <begin position="72"/>
        <end position="82"/>
    </location>
</feature>
<dbReference type="WBParaSite" id="Minc3s01039g20091">
    <property type="protein sequence ID" value="Minc3s01039g20091"/>
    <property type="gene ID" value="Minc3s01039g20091"/>
</dbReference>
<dbReference type="GO" id="GO:0005524">
    <property type="term" value="F:ATP binding"/>
    <property type="evidence" value="ECO:0007669"/>
    <property type="project" value="InterPro"/>
</dbReference>